<feature type="compositionally biased region" description="Polar residues" evidence="1">
    <location>
        <begin position="2588"/>
        <end position="2598"/>
    </location>
</feature>
<feature type="compositionally biased region" description="Polar residues" evidence="1">
    <location>
        <begin position="2364"/>
        <end position="2379"/>
    </location>
</feature>
<feature type="region of interest" description="Disordered" evidence="1">
    <location>
        <begin position="2505"/>
        <end position="2544"/>
    </location>
</feature>
<dbReference type="Proteomes" id="UP000694888">
    <property type="component" value="Unplaced"/>
</dbReference>
<feature type="compositionally biased region" description="Basic residues" evidence="1">
    <location>
        <begin position="424"/>
        <end position="435"/>
    </location>
</feature>
<keyword evidence="2" id="KW-1185">Reference proteome</keyword>
<feature type="region of interest" description="Disordered" evidence="1">
    <location>
        <begin position="1817"/>
        <end position="1873"/>
    </location>
</feature>
<feature type="compositionally biased region" description="Basic and acidic residues" evidence="1">
    <location>
        <begin position="925"/>
        <end position="934"/>
    </location>
</feature>
<feature type="compositionally biased region" description="Polar residues" evidence="1">
    <location>
        <begin position="1828"/>
        <end position="1839"/>
    </location>
</feature>
<feature type="region of interest" description="Disordered" evidence="1">
    <location>
        <begin position="999"/>
        <end position="1058"/>
    </location>
</feature>
<feature type="region of interest" description="Disordered" evidence="1">
    <location>
        <begin position="2557"/>
        <end position="2641"/>
    </location>
</feature>
<feature type="region of interest" description="Disordered" evidence="1">
    <location>
        <begin position="1093"/>
        <end position="1144"/>
    </location>
</feature>
<sequence>MAGPGSKSRTRKKKPHVTPQERATKKQSPASREAGKRGSTKKEYIVDESIPDFALKYLTRHKIRSVEQLVADFCASTKNKNRADFCASTKNKNRLSPEKDVGKICSNCFIKCASSSDNVCSNCPSQEFFSCSTLAQDLRYPLRSKKESPKKRRSNRFSVNKVMKSGKVRSNYRPAAQVRGSIADGGSDKKTLQIKRREGLSSLVIAPEFPAVVPEDSDGDKTPEYPLPKDSQFSTLQYKQMLLDTTVARLEAKNLKRRVGSCESSQGPVNPRDHAEAAQKCSDSTKEVSTYAGKASRKNGVMYTSTLLPPGSAVKPTGGPRNVGKEPPSPRQHIRMRIRVKTPPEKQAALEQWLNHSDLSSDSSPEACSRTSQKRSCGRSLNFCGVEARHDQWPTEMLAAKSPCPDDELKTVTDPSASQENKHCTGHTHRPKNHTVRTDSLGNNQISEFRHGYHEKDSDYVNNNQSDKKHDIDRRINNDKASFDKKMKLAEMQHPVSSGKKMCGSHFLKGNIAALHLFRNDKTADIKHSGQMAMECKKCHGTNCQCVFREKKESEKDMSLSVRALTDFRLTCLSVVRERLRSITAEYSLQSGFLRSEKFEASRTDVCLRLSSSFSDRQVSERNGWGFQKPFPSPPACKLLPKERREADASCSPLRQTSQFSSTDAGNALLPEMDIDKTVWEDQGESTPPGKDGSSGQAECGVDYRMSNYNEHSASWHMSEHSKNYSPETLDNNDSGPPVLSKNIELMRDCNKSDPTKISHDSSFEHDTGFDDLPILEKYVIDEPALCRRRVSEASVGSDSDSDNSLALVIDEHSIARMSESLSSHLIDKDNTVSDEQNRTASPEKMILSLPTSQCSLESKISGWTVSTQNDSRNQNKSLLSAPIPDDISMAVHCHGEDGDDKDPQSVADQKLETRSGLHLQDSGDSGRENSGHRDWHENVILGDKNNQMIDVRPSTLKNLKKKITGVSQVSPDMTDKMSGKTVDLNPSQPQWVNGDDAVPTARPVMPPVNRPQKNKKGKQKSINQKVKSQKKTFSTQVKRARAVKTNVDPPKTNSPSKLQDLANAQARDIPSASSAPSVFCNSSSPLFQTVVHRQPESAASGKKVQRSSKCKTGKRQHKESVKGQRNGTPNKLERGGEPHSKKKHLEIPTTCVSPGKGLAVNPPVTSSPGVPLLTHSHSVLISGVSASPSLSTAQIRHAKINTTSSDAHSVATTPGYSIRPQTPLFLPQSRFQLDTVNGNSALQNKMGPNPILQKQGQNPNYLVIPKGGVPVSVLKANTLGNLTLLTPTTYHKPPVASHQSNRQTLRAQNMGLPFPQQNVNVNVIPQNVTASVSKRYLLGPPPLLFVPQQAQVRLPPPAQSKSEALGKNSDNPTNGTSTNPGNFRFQICNSSLTGGEALPRFSSAVPSGCVMRPLQAGASVPMQHGALLPPNEFSSHTKVRPEKHEHCDKANPWLLASHLEANVQAVPMLTNAETCARSHLNSDTTLCSTSNQGTVQRNSHHPRASERWITINTSREVMQAAVEAPLDLTSPPFLRTKTAPTDLDESKLQKMLSSSLPSSAQPARSDCSLSSNFGNSLTAVPRTIASQMPLQATATMSASVNILSSSYPSPLTSSVGCAPRTSSPLDYPGKRCPTTSLTDLAEAAHDRPNKCRVIEKDLDVPQNLISSGPRFSVSSPCQKKIQTEIRTKENEFKEPGPILQTSCAAMNGQLNNEPIVRKSVTVEPSPGAPSSTTIETRDGDKLTVAQPLNNISTAPSLLRTVPEPHYSCATLSSVQSLTLTGSSSTPLQGASDSLGTSARMPGLLQCAAAVQKEPSPLPTTLLHHSSESPGESASNEVITTRPELRDTLPPACQHREGPPPGKSLPTLPLPSRTNVPSFVTNAEQFSSHSNSKEQVGINCTQRGKNDSPNVNVLVGVTENRERTVAKRPRNIGLPVKDFFSSSPKGNTYSSLMLAAITSKNKPSTPIHSDDDLLRPLSHIDPRPTEINGTIIDLTEDDDCEIVGVTMVGTEQNEAPVTVSKESGISSMDGSPIRVNEIEMDTSSSTVSAQNSPRLTYTPESLASNVSSQRTPSAELMNESLSQNLVIDIASPRCKEFRDNIVGHLNNTPLVASQGVFGKDVFVEESIVSPSNKDVFVEESIASPSNRDIFVEGSIVSPSIRQSFVHQCDTDDDRTVAKRQSQTRHSSEPEASSIHLAGRCNPVSIEVSDSGYKIPAFLYDDCDLSKRTTPLDLRHHHASSAGGAAPHCALDVSMASCNQGASEVPYNSQSTLDVHYDANEQLANNGINSGFGFLCSNLNSTLDQVQEYEERIYQIHGVISNEESGDKRREQRNILSGVKAKSVQNRGRRCSAPSRANRGKRGGLNNQQVLGKNTQSSRPMVTCSDKSLVRGEDRTASSGDMIIVSNYHSAETGNTAHAINSATLSNNICLNSGQNGTVDVSGNFPRQNLDFSYPTTKYNDVHEIPNAQPVSHKFGTRSFNTVTVSRPEPQLSPLLLTVKSPPVHGITTPSIMSPPHSQGNGLPRSEASHQSPTPGLLSPKPPVPRVTQNVLKLLQFRPPAPRKAPRPSNASSEFVNVATKERIDPVRANNSRGSSKTTTKNEETLSRNKHVLTETEKNSNKLHSDQQLKDLSSHENTESTFTCGNERSMTFETVFVDMDALTKAEIGQMNPGNSVKEASHNYMDIEKSVEATEISSIMISEGAGKGKDITEKTIENLSPSDRSALTLITEIFSSAAHTNHVQPLSPLKKLPEGCCKEKVELNAEPSPPQPLLLAKVETERRKPDNMRSSLDSIHSLLEEFQNAQSESLVQTAKTHQENGLVVLSLKSQECDSMNPVEDAVNENMGFEPGSPNKKEEFPVAVSEPPSPQQSLAAAQILVDMRRNQIVSHST</sequence>
<gene>
    <name evidence="3" type="primary">LOC101853412</name>
</gene>
<feature type="compositionally biased region" description="Basic residues" evidence="1">
    <location>
        <begin position="1104"/>
        <end position="1118"/>
    </location>
</feature>
<feature type="region of interest" description="Disordered" evidence="1">
    <location>
        <begin position="302"/>
        <end position="332"/>
    </location>
</feature>
<feature type="region of interest" description="Disordered" evidence="1">
    <location>
        <begin position="259"/>
        <end position="282"/>
    </location>
</feature>
<feature type="region of interest" description="Disordered" evidence="1">
    <location>
        <begin position="451"/>
        <end position="470"/>
    </location>
</feature>
<feature type="region of interest" description="Disordered" evidence="1">
    <location>
        <begin position="1"/>
        <end position="42"/>
    </location>
</feature>
<feature type="region of interest" description="Disordered" evidence="1">
    <location>
        <begin position="1721"/>
        <end position="1741"/>
    </location>
</feature>
<feature type="region of interest" description="Disordered" evidence="1">
    <location>
        <begin position="2335"/>
        <end position="2380"/>
    </location>
</feature>
<feature type="compositionally biased region" description="Basic and acidic residues" evidence="1">
    <location>
        <begin position="2599"/>
        <end position="2637"/>
    </location>
</feature>
<protein>
    <submittedName>
        <fullName evidence="3">Uncharacterized protein LOC101853412</fullName>
    </submittedName>
</protein>
<evidence type="ECO:0000256" key="1">
    <source>
        <dbReference type="SAM" id="MobiDB-lite"/>
    </source>
</evidence>
<organism evidence="2 3">
    <name type="scientific">Aplysia californica</name>
    <name type="common">California sea hare</name>
    <dbReference type="NCBI Taxonomy" id="6500"/>
    <lineage>
        <taxon>Eukaryota</taxon>
        <taxon>Metazoa</taxon>
        <taxon>Spiralia</taxon>
        <taxon>Lophotrochozoa</taxon>
        <taxon>Mollusca</taxon>
        <taxon>Gastropoda</taxon>
        <taxon>Heterobranchia</taxon>
        <taxon>Euthyneura</taxon>
        <taxon>Tectipleura</taxon>
        <taxon>Aplysiida</taxon>
        <taxon>Aplysioidea</taxon>
        <taxon>Aplysiidae</taxon>
        <taxon>Aplysia</taxon>
    </lineage>
</organism>
<evidence type="ECO:0000313" key="2">
    <source>
        <dbReference type="Proteomes" id="UP000694888"/>
    </source>
</evidence>
<feature type="compositionally biased region" description="Low complexity" evidence="1">
    <location>
        <begin position="1369"/>
        <end position="1383"/>
    </location>
</feature>
<feature type="region of interest" description="Disordered" evidence="1">
    <location>
        <begin position="404"/>
        <end position="443"/>
    </location>
</feature>
<feature type="region of interest" description="Disordered" evidence="1">
    <location>
        <begin position="1355"/>
        <end position="1383"/>
    </location>
</feature>
<feature type="region of interest" description="Disordered" evidence="1">
    <location>
        <begin position="142"/>
        <end position="163"/>
    </location>
</feature>
<feature type="region of interest" description="Disordered" evidence="1">
    <location>
        <begin position="2848"/>
        <end position="2868"/>
    </location>
</feature>
<feature type="compositionally biased region" description="Polar residues" evidence="1">
    <location>
        <begin position="2507"/>
        <end position="2520"/>
    </location>
</feature>
<feature type="compositionally biased region" description="Basic and acidic residues" evidence="1">
    <location>
        <begin position="33"/>
        <end position="42"/>
    </location>
</feature>
<feature type="region of interest" description="Disordered" evidence="1">
    <location>
        <begin position="681"/>
        <end position="700"/>
    </location>
</feature>
<dbReference type="GeneID" id="101853412"/>
<feature type="compositionally biased region" description="Polar residues" evidence="1">
    <location>
        <begin position="1021"/>
        <end position="1038"/>
    </location>
</feature>
<feature type="region of interest" description="Disordered" evidence="1">
    <location>
        <begin position="890"/>
        <end position="934"/>
    </location>
</feature>
<dbReference type="RefSeq" id="XP_005108648.1">
    <property type="nucleotide sequence ID" value="XM_005108591.3"/>
</dbReference>
<reference evidence="3" key="1">
    <citation type="submission" date="2025-08" db="UniProtKB">
        <authorList>
            <consortium name="RefSeq"/>
        </authorList>
    </citation>
    <scope>IDENTIFICATION</scope>
</reference>
<proteinExistence type="predicted"/>
<accession>A0ABM0K4M0</accession>
<name>A0ABM0K4M0_APLCA</name>
<evidence type="ECO:0000313" key="3">
    <source>
        <dbReference type="RefSeq" id="XP_005108648.1"/>
    </source>
</evidence>